<dbReference type="KEGG" id="aarc:G127AT_09005"/>
<gene>
    <name evidence="2" type="ORF">G127AT_09005</name>
</gene>
<dbReference type="AlphaFoldDB" id="A0A975FJ74"/>
<evidence type="ECO:0000313" key="3">
    <source>
        <dbReference type="Proteomes" id="UP000671914"/>
    </source>
</evidence>
<organism evidence="2 3">
    <name type="scientific">Agromyces archimandritae</name>
    <dbReference type="NCBI Taxonomy" id="2781962"/>
    <lineage>
        <taxon>Bacteria</taxon>
        <taxon>Bacillati</taxon>
        <taxon>Actinomycetota</taxon>
        <taxon>Actinomycetes</taxon>
        <taxon>Micrococcales</taxon>
        <taxon>Microbacteriaceae</taxon>
        <taxon>Agromyces</taxon>
    </lineage>
</organism>
<evidence type="ECO:0000256" key="1">
    <source>
        <dbReference type="SAM" id="SignalP"/>
    </source>
</evidence>
<keyword evidence="1" id="KW-0732">Signal</keyword>
<proteinExistence type="predicted"/>
<protein>
    <submittedName>
        <fullName evidence="2">Uncharacterized protein</fullName>
    </submittedName>
</protein>
<sequence length="207" mass="21847">MKSPRAGLVRTLIAGGALAACGVALTAAALSDSASVDVEMDGSANRFDIVVAGRYGDAASTWVPSAGQWRQGNPGAYEIPVAGEDARLLLPGSHIDGRIAVKNDSPRLTGLLTLSILDPQPRGSELDPGTGNFVELFDQLIFTVREGQTVRIDHVPADQLASYVWAEPFAPGEEKILDVSIEMSEAADNRWQLASTEVLFAFGAVTP</sequence>
<feature type="chain" id="PRO_5039564572" evidence="1">
    <location>
        <begin position="20"/>
        <end position="207"/>
    </location>
</feature>
<keyword evidence="3" id="KW-1185">Reference proteome</keyword>
<reference evidence="2" key="1">
    <citation type="submission" date="2021-03" db="EMBL/GenBank/DDBJ databases">
        <title>Agromyces archimandritus sp. nov., isolated from the cockroach Archimandrita tessellata.</title>
        <authorList>
            <person name="Guzman J."/>
            <person name="Ortuzar M."/>
            <person name="Poehlein A."/>
            <person name="Daniel R."/>
            <person name="Trujillo M."/>
            <person name="Vilcinskas A."/>
        </authorList>
    </citation>
    <scope>NUCLEOTIDE SEQUENCE</scope>
    <source>
        <strain evidence="2">G127AT</strain>
    </source>
</reference>
<dbReference type="EMBL" id="CP071696">
    <property type="protein sequence ID" value="QTX03498.1"/>
    <property type="molecule type" value="Genomic_DNA"/>
</dbReference>
<dbReference type="Proteomes" id="UP000671914">
    <property type="component" value="Chromosome"/>
</dbReference>
<feature type="signal peptide" evidence="1">
    <location>
        <begin position="1"/>
        <end position="19"/>
    </location>
</feature>
<evidence type="ECO:0000313" key="2">
    <source>
        <dbReference type="EMBL" id="QTX03498.1"/>
    </source>
</evidence>
<dbReference type="RefSeq" id="WP_210896144.1">
    <property type="nucleotide sequence ID" value="NZ_CP071696.1"/>
</dbReference>
<dbReference type="PROSITE" id="PS51257">
    <property type="entry name" value="PROKAR_LIPOPROTEIN"/>
    <property type="match status" value="1"/>
</dbReference>
<accession>A0A975FJ74</accession>
<name>A0A975FJ74_9MICO</name>